<feature type="transmembrane region" description="Helical" evidence="2">
    <location>
        <begin position="69"/>
        <end position="88"/>
    </location>
</feature>
<protein>
    <submittedName>
        <fullName evidence="3">Transmembrane protein 139 isoform X1</fullName>
    </submittedName>
</protein>
<proteinExistence type="predicted"/>
<organism evidence="3">
    <name type="scientific">Castor canadensis</name>
    <name type="common">American beaver</name>
    <dbReference type="NCBI Taxonomy" id="51338"/>
    <lineage>
        <taxon>Eukaryota</taxon>
        <taxon>Metazoa</taxon>
        <taxon>Chordata</taxon>
        <taxon>Craniata</taxon>
        <taxon>Vertebrata</taxon>
        <taxon>Euteleostomi</taxon>
        <taxon>Mammalia</taxon>
        <taxon>Eutheria</taxon>
        <taxon>Euarchontoglires</taxon>
        <taxon>Glires</taxon>
        <taxon>Rodentia</taxon>
        <taxon>Castorimorpha</taxon>
        <taxon>Castoridae</taxon>
        <taxon>Castor</taxon>
    </lineage>
</organism>
<keyword evidence="2" id="KW-1133">Transmembrane helix</keyword>
<sequence length="242" mass="26214">MLILVSGIAVMPSANLHTTTVCLFAGALGGAMVPSQLWGRLKKPLLFLSSASLFLGLVLLGVWPQVAPGAYFFLTLAGVFLFACLLACSLERGFRSMQTENPGASDNARDNEGFEVPTYEEAVEVMESQCQPQELDQPPPYSSVVIIPELDGGQPSQPERLGISRLERRVGSEGTITLEGNPGNTLIGLQLRVPRVVSTAPDLQNLRGLPKLEPLTPPPTYDVCFAHPDDDNVFHENNWTMP</sequence>
<evidence type="ECO:0000256" key="1">
    <source>
        <dbReference type="SAM" id="MobiDB-lite"/>
    </source>
</evidence>
<dbReference type="InterPro" id="IPR038805">
    <property type="entry name" value="TMEM139"/>
</dbReference>
<dbReference type="PANTHER" id="PTHR36294">
    <property type="entry name" value="TRANSMEMBRANE PROTEIN 139"/>
    <property type="match status" value="1"/>
</dbReference>
<feature type="transmembrane region" description="Helical" evidence="2">
    <location>
        <begin position="45"/>
        <end position="63"/>
    </location>
</feature>
<feature type="region of interest" description="Disordered" evidence="1">
    <location>
        <begin position="128"/>
        <end position="159"/>
    </location>
</feature>
<dbReference type="KEGG" id="ccan:109697482"/>
<gene>
    <name evidence="3" type="primary">Tmem139</name>
</gene>
<evidence type="ECO:0000256" key="2">
    <source>
        <dbReference type="SAM" id="Phobius"/>
    </source>
</evidence>
<dbReference type="OrthoDB" id="9451194at2759"/>
<accession>A0A8B7W2T3</accession>
<keyword evidence="2 3" id="KW-0812">Transmembrane</keyword>
<name>A0A8B7W2T3_CASCN</name>
<evidence type="ECO:0000313" key="3">
    <source>
        <dbReference type="RefSeq" id="XP_020036710.1"/>
    </source>
</evidence>
<dbReference type="RefSeq" id="XP_020036710.1">
    <property type="nucleotide sequence ID" value="XM_020181121.1"/>
</dbReference>
<dbReference type="PANTHER" id="PTHR36294:SF1">
    <property type="entry name" value="TRANSMEMBRANE PROTEIN 139"/>
    <property type="match status" value="1"/>
</dbReference>
<dbReference type="AlphaFoldDB" id="A0A8B7W2T3"/>
<dbReference type="CTD" id="135932"/>
<reference evidence="3" key="1">
    <citation type="submission" date="2025-08" db="UniProtKB">
        <authorList>
            <consortium name="RefSeq"/>
        </authorList>
    </citation>
    <scope>IDENTIFICATION</scope>
    <source>
        <tissue evidence="3">Leukocyte</tissue>
    </source>
</reference>
<keyword evidence="2" id="KW-0472">Membrane</keyword>
<feature type="transmembrane region" description="Helical" evidence="2">
    <location>
        <begin position="14"/>
        <end position="33"/>
    </location>
</feature>